<dbReference type="GO" id="GO:0004176">
    <property type="term" value="F:ATP-dependent peptidase activity"/>
    <property type="evidence" value="ECO:0007669"/>
    <property type="project" value="InterPro"/>
</dbReference>
<dbReference type="CDD" id="cd07016">
    <property type="entry name" value="S14_ClpP_1"/>
    <property type="match status" value="1"/>
</dbReference>
<dbReference type="Gene3D" id="3.90.226.10">
    <property type="entry name" value="2-enoyl-CoA Hydratase, Chain A, domain 1"/>
    <property type="match status" value="1"/>
</dbReference>
<dbReference type="AlphaFoldDB" id="V7I6N9"/>
<dbReference type="InterPro" id="IPR023562">
    <property type="entry name" value="ClpP/TepA"/>
</dbReference>
<dbReference type="Pfam" id="PF00574">
    <property type="entry name" value="CLP_protease"/>
    <property type="match status" value="1"/>
</dbReference>
<name>V7I6N9_9CLOT</name>
<dbReference type="GO" id="GO:0006515">
    <property type="term" value="P:protein quality control for misfolded or incompletely synthesized proteins"/>
    <property type="evidence" value="ECO:0007669"/>
    <property type="project" value="TreeGrafter"/>
</dbReference>
<dbReference type="InterPro" id="IPR001907">
    <property type="entry name" value="ClpP"/>
</dbReference>
<protein>
    <recommendedName>
        <fullName evidence="6">ATP-dependent Clp protease proteolytic subunit</fullName>
    </recommendedName>
</protein>
<evidence type="ECO:0000256" key="6">
    <source>
        <dbReference type="RuleBase" id="RU003567"/>
    </source>
</evidence>
<dbReference type="PATRIC" id="fig|994573.3.peg.2104"/>
<dbReference type="OrthoDB" id="9806592at2"/>
<keyword evidence="3" id="KW-0645">Protease</keyword>
<dbReference type="eggNOG" id="COG0740">
    <property type="taxonomic scope" value="Bacteria"/>
</dbReference>
<sequence length="230" mass="25539">MKRKFWNWVSNEAGRTLFLNGEISDETWYGDEVTPKMFKDELNSCTGDITVWINSPGGDVFSAAQIYNMLMDYQGNVKVKIDGLAASAASVIAMAGTEVLMSPVAMMMIHNPMTVAIGDSSEMQKASEMLAEVKESIMNAYEIKTGLSRSKLSHLMDAESWFNAKKAVELGFADKILFDGDEDKQKEPLEAMMFSRSAVTNSLLSKLIPPKPENKTPIEQLEKRLSLLAH</sequence>
<dbReference type="GO" id="GO:0009368">
    <property type="term" value="C:endopeptidase Clp complex"/>
    <property type="evidence" value="ECO:0007669"/>
    <property type="project" value="TreeGrafter"/>
</dbReference>
<keyword evidence="2" id="KW-0963">Cytoplasm</keyword>
<gene>
    <name evidence="7" type="ORF">T472_0211340</name>
</gene>
<organism evidence="7 8">
    <name type="scientific">Youngiibacter fragilis 232.1</name>
    <dbReference type="NCBI Taxonomy" id="994573"/>
    <lineage>
        <taxon>Bacteria</taxon>
        <taxon>Bacillati</taxon>
        <taxon>Bacillota</taxon>
        <taxon>Clostridia</taxon>
        <taxon>Eubacteriales</taxon>
        <taxon>Clostridiaceae</taxon>
        <taxon>Youngiibacter</taxon>
    </lineage>
</organism>
<evidence type="ECO:0000256" key="5">
    <source>
        <dbReference type="ARBA" id="ARBA00022825"/>
    </source>
</evidence>
<keyword evidence="5" id="KW-0720">Serine protease</keyword>
<evidence type="ECO:0000313" key="8">
    <source>
        <dbReference type="Proteomes" id="UP000017747"/>
    </source>
</evidence>
<dbReference type="RefSeq" id="WP_023388614.1">
    <property type="nucleotide sequence ID" value="NZ_AXUN02000179.1"/>
</dbReference>
<dbReference type="PANTHER" id="PTHR10381">
    <property type="entry name" value="ATP-DEPENDENT CLP PROTEASE PROTEOLYTIC SUBUNIT"/>
    <property type="match status" value="1"/>
</dbReference>
<dbReference type="SUPFAM" id="SSF52096">
    <property type="entry name" value="ClpP/crotonase"/>
    <property type="match status" value="1"/>
</dbReference>
<dbReference type="STRING" id="994573.T472_0211340"/>
<keyword evidence="8" id="KW-1185">Reference proteome</keyword>
<comment type="caution">
    <text evidence="7">The sequence shown here is derived from an EMBL/GenBank/DDBJ whole genome shotgun (WGS) entry which is preliminary data.</text>
</comment>
<dbReference type="Proteomes" id="UP000017747">
    <property type="component" value="Unassembled WGS sequence"/>
</dbReference>
<dbReference type="PANTHER" id="PTHR10381:SF70">
    <property type="entry name" value="ATP-DEPENDENT CLP PROTEASE PROTEOLYTIC SUBUNIT"/>
    <property type="match status" value="1"/>
</dbReference>
<dbReference type="GO" id="GO:0004252">
    <property type="term" value="F:serine-type endopeptidase activity"/>
    <property type="evidence" value="ECO:0007669"/>
    <property type="project" value="InterPro"/>
</dbReference>
<reference evidence="7 8" key="1">
    <citation type="journal article" date="2014" name="Genome Announc.">
        <title>Genome Sequence of Youngiibacter fragilis, the Type Strain of the Genus Youngiibacter.</title>
        <authorList>
            <person name="Wawrik C.B."/>
            <person name="Callaghan A.V."/>
            <person name="Stamps B.W."/>
            <person name="Wawrik B."/>
        </authorList>
    </citation>
    <scope>NUCLEOTIDE SEQUENCE [LARGE SCALE GENOMIC DNA]</scope>
    <source>
        <strain evidence="7 8">232.1</strain>
    </source>
</reference>
<proteinExistence type="inferred from homology"/>
<evidence type="ECO:0000313" key="7">
    <source>
        <dbReference type="EMBL" id="ETA80647.1"/>
    </source>
</evidence>
<accession>V7I6N9</accession>
<dbReference type="GO" id="GO:0051117">
    <property type="term" value="F:ATPase binding"/>
    <property type="evidence" value="ECO:0007669"/>
    <property type="project" value="TreeGrafter"/>
</dbReference>
<dbReference type="InterPro" id="IPR029045">
    <property type="entry name" value="ClpP/crotonase-like_dom_sf"/>
</dbReference>
<evidence type="ECO:0000256" key="3">
    <source>
        <dbReference type="ARBA" id="ARBA00022670"/>
    </source>
</evidence>
<evidence type="ECO:0000256" key="2">
    <source>
        <dbReference type="ARBA" id="ARBA00022490"/>
    </source>
</evidence>
<dbReference type="NCBIfam" id="NF045542">
    <property type="entry name" value="Clp_rel_HeadMat"/>
    <property type="match status" value="1"/>
</dbReference>
<keyword evidence="4" id="KW-0378">Hydrolase</keyword>
<dbReference type="EMBL" id="AXUN02000179">
    <property type="protein sequence ID" value="ETA80647.1"/>
    <property type="molecule type" value="Genomic_DNA"/>
</dbReference>
<dbReference type="PRINTS" id="PR00127">
    <property type="entry name" value="CLPPROTEASEP"/>
</dbReference>
<comment type="similarity">
    <text evidence="1 6">Belongs to the peptidase S14 family.</text>
</comment>
<evidence type="ECO:0000256" key="1">
    <source>
        <dbReference type="ARBA" id="ARBA00007039"/>
    </source>
</evidence>
<evidence type="ECO:0000256" key="4">
    <source>
        <dbReference type="ARBA" id="ARBA00022801"/>
    </source>
</evidence>